<organism evidence="3 4">
    <name type="scientific">Geodermatophilus telluris</name>
    <dbReference type="NCBI Taxonomy" id="1190417"/>
    <lineage>
        <taxon>Bacteria</taxon>
        <taxon>Bacillati</taxon>
        <taxon>Actinomycetota</taxon>
        <taxon>Actinomycetes</taxon>
        <taxon>Geodermatophilales</taxon>
        <taxon>Geodermatophilaceae</taxon>
        <taxon>Geodermatophilus</taxon>
    </lineage>
</organism>
<feature type="region of interest" description="Disordered" evidence="1">
    <location>
        <begin position="1"/>
        <end position="26"/>
    </location>
</feature>
<accession>A0A1G6V6M6</accession>
<keyword evidence="2" id="KW-1133">Transmembrane helix</keyword>
<keyword evidence="2" id="KW-0812">Transmembrane</keyword>
<dbReference type="EMBL" id="FMZF01000008">
    <property type="protein sequence ID" value="SDD48525.1"/>
    <property type="molecule type" value="Genomic_DNA"/>
</dbReference>
<sequence length="375" mass="37342">MRRTTERRPTGRRTTERHPSEGTLRRLVDEPAGVADADRAHVAGCPACLAGLAAAQRDAAAAAAALTAGAPGGADAGTDAAWHRLSAAVAAGRPRPAAAPRRRWTLRRPLVAGLGVAVVLAGGGVAAAGDWLQVFRTEQVAPVTVTQADLVALPDLTAYGDVEVLEEPDVHGVPDAAAAEAATGLAVPQVAELPRGVTGEPSYQAGGRVSAVFTFSAERAAQAAAAVGEQLPPPPPGLDGGRFRLTAGPGVAAVWPSANGVPALVVARAVAPTGESSGVPFATARDYLLSLPGIPEDLAAQLRGFGGTGTTLPLPVPAGLATSEPADVDGVPATVLTSRDGLVAGVVWVEDGVVTAVAGSLGADEVLAVARGLDG</sequence>
<reference evidence="4" key="1">
    <citation type="submission" date="2016-10" db="EMBL/GenBank/DDBJ databases">
        <authorList>
            <person name="Varghese N."/>
            <person name="Submissions S."/>
        </authorList>
    </citation>
    <scope>NUCLEOTIDE SEQUENCE [LARGE SCALE GENOMIC DNA]</scope>
    <source>
        <strain evidence="4">DSM 45421</strain>
    </source>
</reference>
<dbReference type="Proteomes" id="UP000199416">
    <property type="component" value="Unassembled WGS sequence"/>
</dbReference>
<proteinExistence type="predicted"/>
<protein>
    <submittedName>
        <fullName evidence="3">Uncharacterized protein</fullName>
    </submittedName>
</protein>
<evidence type="ECO:0000313" key="4">
    <source>
        <dbReference type="Proteomes" id="UP000199416"/>
    </source>
</evidence>
<gene>
    <name evidence="3" type="ORF">SAMN05660690_4332</name>
</gene>
<dbReference type="RefSeq" id="WP_091368809.1">
    <property type="nucleotide sequence ID" value="NZ_FMZF01000008.1"/>
</dbReference>
<name>A0A1G6V6M6_9ACTN</name>
<keyword evidence="4" id="KW-1185">Reference proteome</keyword>
<evidence type="ECO:0000256" key="1">
    <source>
        <dbReference type="SAM" id="MobiDB-lite"/>
    </source>
</evidence>
<feature type="transmembrane region" description="Helical" evidence="2">
    <location>
        <begin position="110"/>
        <end position="132"/>
    </location>
</feature>
<dbReference type="OrthoDB" id="5180342at2"/>
<evidence type="ECO:0000313" key="3">
    <source>
        <dbReference type="EMBL" id="SDD48525.1"/>
    </source>
</evidence>
<dbReference type="AlphaFoldDB" id="A0A1G6V6M6"/>
<evidence type="ECO:0000256" key="2">
    <source>
        <dbReference type="SAM" id="Phobius"/>
    </source>
</evidence>
<dbReference type="STRING" id="1190417.SAMN05660690_4332"/>
<keyword evidence="2" id="KW-0472">Membrane</keyword>